<proteinExistence type="predicted"/>
<organism evidence="2">
    <name type="scientific">Odontella aurita</name>
    <dbReference type="NCBI Taxonomy" id="265563"/>
    <lineage>
        <taxon>Eukaryota</taxon>
        <taxon>Sar</taxon>
        <taxon>Stramenopiles</taxon>
        <taxon>Ochrophyta</taxon>
        <taxon>Bacillariophyta</taxon>
        <taxon>Mediophyceae</taxon>
        <taxon>Biddulphiophycidae</taxon>
        <taxon>Eupodiscales</taxon>
        <taxon>Odontellaceae</taxon>
        <taxon>Odontella</taxon>
    </lineage>
</organism>
<name>A0A7S4HPZ8_9STRA</name>
<feature type="region of interest" description="Disordered" evidence="1">
    <location>
        <begin position="561"/>
        <end position="582"/>
    </location>
</feature>
<dbReference type="Gene3D" id="3.30.450.40">
    <property type="match status" value="1"/>
</dbReference>
<feature type="compositionally biased region" description="Basic and acidic residues" evidence="1">
    <location>
        <begin position="121"/>
        <end position="131"/>
    </location>
</feature>
<reference evidence="2" key="1">
    <citation type="submission" date="2021-01" db="EMBL/GenBank/DDBJ databases">
        <authorList>
            <person name="Corre E."/>
            <person name="Pelletier E."/>
            <person name="Niang G."/>
            <person name="Scheremetjew M."/>
            <person name="Finn R."/>
            <person name="Kale V."/>
            <person name="Holt S."/>
            <person name="Cochrane G."/>
            <person name="Meng A."/>
            <person name="Brown T."/>
            <person name="Cohen L."/>
        </authorList>
    </citation>
    <scope>NUCLEOTIDE SEQUENCE</scope>
    <source>
        <strain evidence="2">Isolate 1302-5</strain>
    </source>
</reference>
<gene>
    <name evidence="2" type="ORF">OAUR00152_LOCUS2605</name>
</gene>
<dbReference type="InterPro" id="IPR029016">
    <property type="entry name" value="GAF-like_dom_sf"/>
</dbReference>
<protein>
    <submittedName>
        <fullName evidence="2">Uncharacterized protein</fullName>
    </submittedName>
</protein>
<dbReference type="PANTHER" id="PTHR35213:SF3">
    <property type="entry name" value="MYB-LIKE DOMAIN-CONTAINING PROTEIN"/>
    <property type="match status" value="1"/>
</dbReference>
<feature type="compositionally biased region" description="Polar residues" evidence="1">
    <location>
        <begin position="561"/>
        <end position="575"/>
    </location>
</feature>
<evidence type="ECO:0000313" key="2">
    <source>
        <dbReference type="EMBL" id="CAE2205858.1"/>
    </source>
</evidence>
<sequence>MTMIGLAGETPFGHGIPTMVFGSVPMSGEEYVRCTRCGFGGCDLRVSGCGCTLHVRCTGVSADGPLKCCPSCRREATGLVLFPMSFREVDDARRTVATLSNGKRSRKRKSVAISQNAEDGNDSKHDQEKNGDGQSGRRTGRWTSEEMTYCDELIAKFKDGMLPLAEGVKLNEFLANMLKSKQSRLTKKMKNAKLSSKTFTRAAGYIIDPADAQQFSRLEESFFHSILCQLERAEIKFHMQKEWRELFCSFCMSVGQPLDADAWLSSVEELDRRESMAKDVARMARRRLMTGVALSHDSRNAGRGVFIEQTEEDRLLAQAKLDGEGLAKGDGAAATSVMESLGLKDAALSDMNGKSSLLHAAPFLIKIVNYMKRHNVPFEHIDAWVPSFVARPDGGEGVETGQQCRLCYAGSATTEVQVPPDGTGPPHPLSEDDRFNLMAFGDYSQKFSFDVGFGLPGRVYQSGVPTWEQSVQNAPHQHFERCGGAVQWGIKTVVGIPVPSPNVGRVVVTLYSRHNRLKDPDLVGRLCKQFSKHMPSPKWKLVVDIGLPPVSKIATEQVASNSAINSGESVSSNSQEENKDSRTDEIVALLGEHMPSDPSSPISTYLPGFMSLRLMLLRPSRSDDEEELVRTMMGSYTSYTSAGRTKNDIALMMARDYMFLTQSQRKQPPQAPPVPVPPPVQMLQAQNMTHPPVHFYGAPPSDFVYKNSPALTPIIPSSGNLNDSVSIVST</sequence>
<accession>A0A7S4HPZ8</accession>
<dbReference type="EMBL" id="HBKQ01003826">
    <property type="protein sequence ID" value="CAE2205858.1"/>
    <property type="molecule type" value="Transcribed_RNA"/>
</dbReference>
<evidence type="ECO:0000256" key="1">
    <source>
        <dbReference type="SAM" id="MobiDB-lite"/>
    </source>
</evidence>
<feature type="region of interest" description="Disordered" evidence="1">
    <location>
        <begin position="100"/>
        <end position="141"/>
    </location>
</feature>
<dbReference type="AlphaFoldDB" id="A0A7S4HPZ8"/>
<dbReference type="PANTHER" id="PTHR35213">
    <property type="entry name" value="RING-TYPE DOMAIN-CONTAINING PROTEIN-RELATED"/>
    <property type="match status" value="1"/>
</dbReference>